<comment type="caution">
    <text evidence="8">The sequence shown here is derived from an EMBL/GenBank/DDBJ whole genome shotgun (WGS) entry which is preliminary data.</text>
</comment>
<dbReference type="EMBL" id="NGKC01000015">
    <property type="protein sequence ID" value="RSU09918.1"/>
    <property type="molecule type" value="Genomic_DNA"/>
</dbReference>
<keyword evidence="9" id="KW-1185">Reference proteome</keyword>
<dbReference type="Proteomes" id="UP000286773">
    <property type="component" value="Unassembled WGS sequence"/>
</dbReference>
<keyword evidence="5 6" id="KW-0472">Membrane</keyword>
<proteinExistence type="predicted"/>
<evidence type="ECO:0000313" key="8">
    <source>
        <dbReference type="EMBL" id="RSU09918.1"/>
    </source>
</evidence>
<dbReference type="Pfam" id="PF13396">
    <property type="entry name" value="PLDc_N"/>
    <property type="match status" value="1"/>
</dbReference>
<organism evidence="8 9">
    <name type="scientific">Vagococcus acidifermentans</name>
    <dbReference type="NCBI Taxonomy" id="564710"/>
    <lineage>
        <taxon>Bacteria</taxon>
        <taxon>Bacillati</taxon>
        <taxon>Bacillota</taxon>
        <taxon>Bacilli</taxon>
        <taxon>Lactobacillales</taxon>
        <taxon>Enterococcaceae</taxon>
        <taxon>Vagococcus</taxon>
    </lineage>
</organism>
<sequence length="68" mass="8128">MLTQLTAIDWRPFIPIFIIYGLLLVSALQDIIRHRAERRHFWLWLSVIVLITTFGPVLYFLFGRRQNA</sequence>
<evidence type="ECO:0000256" key="6">
    <source>
        <dbReference type="SAM" id="Phobius"/>
    </source>
</evidence>
<evidence type="ECO:0000256" key="5">
    <source>
        <dbReference type="ARBA" id="ARBA00023136"/>
    </source>
</evidence>
<feature type="domain" description="Cardiolipin synthase N-terminal" evidence="7">
    <location>
        <begin position="23"/>
        <end position="64"/>
    </location>
</feature>
<gene>
    <name evidence="8" type="ORF">CBF27_11500</name>
</gene>
<evidence type="ECO:0000256" key="4">
    <source>
        <dbReference type="ARBA" id="ARBA00022989"/>
    </source>
</evidence>
<dbReference type="InterPro" id="IPR027379">
    <property type="entry name" value="CLS_N"/>
</dbReference>
<evidence type="ECO:0000313" key="9">
    <source>
        <dbReference type="Proteomes" id="UP000286773"/>
    </source>
</evidence>
<reference evidence="8 9" key="1">
    <citation type="submission" date="2017-05" db="EMBL/GenBank/DDBJ databases">
        <title>Vagococcus spp. assemblies.</title>
        <authorList>
            <person name="Gulvik C.A."/>
        </authorList>
    </citation>
    <scope>NUCLEOTIDE SEQUENCE [LARGE SCALE GENOMIC DNA]</scope>
    <source>
        <strain evidence="8 9">LMG 24798</strain>
    </source>
</reference>
<evidence type="ECO:0000256" key="2">
    <source>
        <dbReference type="ARBA" id="ARBA00022475"/>
    </source>
</evidence>
<evidence type="ECO:0000256" key="1">
    <source>
        <dbReference type="ARBA" id="ARBA00004651"/>
    </source>
</evidence>
<keyword evidence="3 6" id="KW-0812">Transmembrane</keyword>
<feature type="transmembrane region" description="Helical" evidence="6">
    <location>
        <begin position="12"/>
        <end position="29"/>
    </location>
</feature>
<keyword evidence="4 6" id="KW-1133">Transmembrane helix</keyword>
<dbReference type="AlphaFoldDB" id="A0A430AP47"/>
<dbReference type="OrthoDB" id="3243324at2"/>
<dbReference type="RefSeq" id="WP_126814467.1">
    <property type="nucleotide sequence ID" value="NZ_NGKC01000015.1"/>
</dbReference>
<evidence type="ECO:0000256" key="3">
    <source>
        <dbReference type="ARBA" id="ARBA00022692"/>
    </source>
</evidence>
<protein>
    <recommendedName>
        <fullName evidence="7">Cardiolipin synthase N-terminal domain-containing protein</fullName>
    </recommendedName>
</protein>
<accession>A0A430AP47</accession>
<feature type="transmembrane region" description="Helical" evidence="6">
    <location>
        <begin position="41"/>
        <end position="62"/>
    </location>
</feature>
<name>A0A430AP47_9ENTE</name>
<evidence type="ECO:0000259" key="7">
    <source>
        <dbReference type="Pfam" id="PF13396"/>
    </source>
</evidence>
<keyword evidence="2" id="KW-1003">Cell membrane</keyword>
<comment type="subcellular location">
    <subcellularLocation>
        <location evidence="1">Cell membrane</location>
        <topology evidence="1">Multi-pass membrane protein</topology>
    </subcellularLocation>
</comment>
<dbReference type="GO" id="GO:0005886">
    <property type="term" value="C:plasma membrane"/>
    <property type="evidence" value="ECO:0007669"/>
    <property type="project" value="UniProtKB-SubCell"/>
</dbReference>